<reference evidence="1" key="1">
    <citation type="journal article" date="2015" name="Nature">
        <title>Complex archaea that bridge the gap between prokaryotes and eukaryotes.</title>
        <authorList>
            <person name="Spang A."/>
            <person name="Saw J.H."/>
            <person name="Jorgensen S.L."/>
            <person name="Zaremba-Niedzwiedzka K."/>
            <person name="Martijn J."/>
            <person name="Lind A.E."/>
            <person name="van Eijk R."/>
            <person name="Schleper C."/>
            <person name="Guy L."/>
            <person name="Ettema T.J."/>
        </authorList>
    </citation>
    <scope>NUCLEOTIDE SEQUENCE</scope>
</reference>
<proteinExistence type="predicted"/>
<sequence length="64" mass="7109">MQHPIPIGTQVVAAYDSCQTCGPSHIEKITTRILKYELTKSGSYNYTLLDGRKVSQAEIIEVVL</sequence>
<accession>A0A0F9IXE7</accession>
<name>A0A0F9IXE7_9ZZZZ</name>
<comment type="caution">
    <text evidence="1">The sequence shown here is derived from an EMBL/GenBank/DDBJ whole genome shotgun (WGS) entry which is preliminary data.</text>
</comment>
<protein>
    <submittedName>
        <fullName evidence="1">Uncharacterized protein</fullName>
    </submittedName>
</protein>
<gene>
    <name evidence="1" type="ORF">LCGC14_1602150</name>
</gene>
<organism evidence="1">
    <name type="scientific">marine sediment metagenome</name>
    <dbReference type="NCBI Taxonomy" id="412755"/>
    <lineage>
        <taxon>unclassified sequences</taxon>
        <taxon>metagenomes</taxon>
        <taxon>ecological metagenomes</taxon>
    </lineage>
</organism>
<evidence type="ECO:0000313" key="1">
    <source>
        <dbReference type="EMBL" id="KKM24734.1"/>
    </source>
</evidence>
<dbReference type="AlphaFoldDB" id="A0A0F9IXE7"/>
<dbReference type="EMBL" id="LAZR01012861">
    <property type="protein sequence ID" value="KKM24734.1"/>
    <property type="molecule type" value="Genomic_DNA"/>
</dbReference>